<comment type="caution">
    <text evidence="12">The sequence shown here is derived from an EMBL/GenBank/DDBJ whole genome shotgun (WGS) entry which is preliminary data.</text>
</comment>
<feature type="binding site" evidence="9">
    <location>
        <position position="169"/>
    </location>
    <ligand>
        <name>Zn(2+)</name>
        <dbReference type="ChEBI" id="CHEBI:29105"/>
    </ligand>
</feature>
<evidence type="ECO:0000256" key="5">
    <source>
        <dbReference type="ARBA" id="ARBA00023295"/>
    </source>
</evidence>
<dbReference type="EC" id="3.2.1.23" evidence="3 6"/>
<name>A0A7M4DMQ3_9MICO</name>
<keyword evidence="5 6" id="KW-0326">Glycosidase</keyword>
<dbReference type="GO" id="GO:0009341">
    <property type="term" value="C:beta-galactosidase complex"/>
    <property type="evidence" value="ECO:0007669"/>
    <property type="project" value="InterPro"/>
</dbReference>
<evidence type="ECO:0000256" key="9">
    <source>
        <dbReference type="PIRSR" id="PIRSR001084-3"/>
    </source>
</evidence>
<comment type="catalytic activity">
    <reaction evidence="1 6">
        <text>Hydrolysis of terminal non-reducing beta-D-galactose residues in beta-D-galactosides.</text>
        <dbReference type="EC" id="3.2.1.23"/>
    </reaction>
</comment>
<dbReference type="InterPro" id="IPR003476">
    <property type="entry name" value="Glyco_hydro_42"/>
</dbReference>
<evidence type="ECO:0000256" key="1">
    <source>
        <dbReference type="ARBA" id="ARBA00001412"/>
    </source>
</evidence>
<dbReference type="Gene3D" id="3.20.20.80">
    <property type="entry name" value="Glycosidases"/>
    <property type="match status" value="1"/>
</dbReference>
<feature type="domain" description="Glycoside hydrolase family 42 N-terminal" evidence="10">
    <location>
        <begin position="23"/>
        <end position="388"/>
    </location>
</feature>
<dbReference type="Pfam" id="PF02449">
    <property type="entry name" value="Glyco_hydro_42"/>
    <property type="match status" value="1"/>
</dbReference>
<dbReference type="Gene3D" id="3.40.50.880">
    <property type="match status" value="1"/>
</dbReference>
<organism evidence="12 13">
    <name type="scientific">Occultella aeris</name>
    <dbReference type="NCBI Taxonomy" id="2761496"/>
    <lineage>
        <taxon>Bacteria</taxon>
        <taxon>Bacillati</taxon>
        <taxon>Actinomycetota</taxon>
        <taxon>Actinomycetes</taxon>
        <taxon>Micrococcales</taxon>
        <taxon>Ruaniaceae</taxon>
        <taxon>Occultella</taxon>
    </lineage>
</organism>
<feature type="domain" description="Beta-galactosidase trimerisation" evidence="11">
    <location>
        <begin position="399"/>
        <end position="600"/>
    </location>
</feature>
<evidence type="ECO:0000259" key="11">
    <source>
        <dbReference type="Pfam" id="PF08532"/>
    </source>
</evidence>
<dbReference type="Proteomes" id="UP000419743">
    <property type="component" value="Unassembled WGS sequence"/>
</dbReference>
<feature type="binding site" evidence="9">
    <location>
        <position position="124"/>
    </location>
    <ligand>
        <name>Zn(2+)</name>
        <dbReference type="ChEBI" id="CHEBI:29105"/>
    </ligand>
</feature>
<dbReference type="PANTHER" id="PTHR36447:SF1">
    <property type="entry name" value="BETA-GALACTOSIDASE GANA"/>
    <property type="match status" value="1"/>
</dbReference>
<dbReference type="GO" id="GO:0004565">
    <property type="term" value="F:beta-galactosidase activity"/>
    <property type="evidence" value="ECO:0007669"/>
    <property type="project" value="UniProtKB-EC"/>
</dbReference>
<keyword evidence="9" id="KW-0479">Metal-binding</keyword>
<dbReference type="Gene3D" id="2.60.40.1180">
    <property type="entry name" value="Golgi alpha-mannosidase II"/>
    <property type="match status" value="1"/>
</dbReference>
<dbReference type="SUPFAM" id="SSF51445">
    <property type="entry name" value="(Trans)glycosidases"/>
    <property type="match status" value="1"/>
</dbReference>
<evidence type="ECO:0000256" key="2">
    <source>
        <dbReference type="ARBA" id="ARBA00005940"/>
    </source>
</evidence>
<dbReference type="GO" id="GO:0046872">
    <property type="term" value="F:metal ion binding"/>
    <property type="evidence" value="ECO:0007669"/>
    <property type="project" value="UniProtKB-KW"/>
</dbReference>
<comment type="similarity">
    <text evidence="2 6">Belongs to the glycosyl hydrolase 42 family.</text>
</comment>
<evidence type="ECO:0000256" key="7">
    <source>
        <dbReference type="PIRSR" id="PIRSR001084-1"/>
    </source>
</evidence>
<keyword evidence="4 6" id="KW-0378">Hydrolase</keyword>
<evidence type="ECO:0000256" key="4">
    <source>
        <dbReference type="ARBA" id="ARBA00022801"/>
    </source>
</evidence>
<dbReference type="CDD" id="cd03143">
    <property type="entry name" value="A4_beta-galactosidase_middle_domain"/>
    <property type="match status" value="1"/>
</dbReference>
<dbReference type="RefSeq" id="WP_156742107.1">
    <property type="nucleotide sequence ID" value="NZ_CACRYJ010000050.1"/>
</dbReference>
<feature type="binding site" evidence="9">
    <location>
        <position position="164"/>
    </location>
    <ligand>
        <name>Zn(2+)</name>
        <dbReference type="ChEBI" id="CHEBI:29105"/>
    </ligand>
</feature>
<feature type="binding site" evidence="9">
    <location>
        <position position="166"/>
    </location>
    <ligand>
        <name>Zn(2+)</name>
        <dbReference type="ChEBI" id="CHEBI:29105"/>
    </ligand>
</feature>
<feature type="binding site" evidence="8">
    <location>
        <position position="120"/>
    </location>
    <ligand>
        <name>substrate</name>
    </ligand>
</feature>
<dbReference type="GO" id="GO:0005975">
    <property type="term" value="P:carbohydrate metabolic process"/>
    <property type="evidence" value="ECO:0007669"/>
    <property type="project" value="InterPro"/>
</dbReference>
<evidence type="ECO:0000256" key="6">
    <source>
        <dbReference type="PIRNR" id="PIRNR001084"/>
    </source>
</evidence>
<dbReference type="InterPro" id="IPR013780">
    <property type="entry name" value="Glyco_hydro_b"/>
</dbReference>
<sequence>MTGRTRPGLRDLTATRGLLYGGDYNPEQWPAETVEHDVVLMVAAGVNLVTVGVFSWSRIEPSPGVRDFDWLDRVLDLLAGAGIAVDLATPTASPPPWLAHDHPDTLPVTADGVRLSQGSRNHFCPSSPTYRAHALEIATDVVARYAGHPAVAMWHVGNEFGQICHCEACAAGFRRWLQARYDDLTGLNTAWATTFWSQAYGRWEEIVPPRAAPYLINPTQRLDYRRFCSDTLLELYTAQRDVIRTVAQATPITTNFMGFFPHVDYWSWAGELDVISDDSYPDPADPDAPVLAALTHDLMRSLAGGPWLLMEQAVSAVNWREHNPPKSPGRMRADALRAIAHGSDGVLSFQWRASAAGAERFHSAMLPHAGPDTRLHRSVRALGADLAALAPVAGSQIRARVAIAFDWSSWWAAEEPGGPSTRLRVLPQMLSWYRPLWRRGLAVDVVHPEADLTSYDLVIAPQLHLVTDAAVANLRAYSAAGGTLALGPFSAVADADAAIRTGAFPAPFADLLGAGGEEWCPLPDGGAALVLDGHRYAVHTWAERLEASSAVVLGTFVGADLDGAPAAVRSPDGRLLYLAAVGGDDLLEAWVATCLDAAGVTPSGIVAQPPPGVEHAVRGDHTFVFNHTGARVSVPLTRACRDVLTGTDHPHAADVPADGSVVLIERQP</sequence>
<keyword evidence="13" id="KW-1185">Reference proteome</keyword>
<accession>A0A7M4DMQ3</accession>
<dbReference type="InterPro" id="IPR017853">
    <property type="entry name" value="GH"/>
</dbReference>
<evidence type="ECO:0000256" key="8">
    <source>
        <dbReference type="PIRSR" id="PIRSR001084-2"/>
    </source>
</evidence>
<protein>
    <recommendedName>
        <fullName evidence="3 6">Beta-galactosidase</fullName>
        <shortName evidence="6">Beta-gal</shortName>
        <ecNumber evidence="3 6">3.2.1.23</ecNumber>
    </recommendedName>
</protein>
<feature type="binding site" evidence="8">
    <location>
        <position position="319"/>
    </location>
    <ligand>
        <name>substrate</name>
    </ligand>
</feature>
<keyword evidence="9" id="KW-0862">Zinc</keyword>
<feature type="active site" description="Nucleophile" evidence="7">
    <location>
        <position position="311"/>
    </location>
</feature>
<evidence type="ECO:0000256" key="3">
    <source>
        <dbReference type="ARBA" id="ARBA00012756"/>
    </source>
</evidence>
<feature type="active site" description="Proton donor" evidence="7">
    <location>
        <position position="159"/>
    </location>
</feature>
<dbReference type="SUPFAM" id="SSF52317">
    <property type="entry name" value="Class I glutamine amidotransferase-like"/>
    <property type="match status" value="1"/>
</dbReference>
<evidence type="ECO:0000313" key="13">
    <source>
        <dbReference type="Proteomes" id="UP000419743"/>
    </source>
</evidence>
<feature type="binding site" evidence="8">
    <location>
        <position position="158"/>
    </location>
    <ligand>
        <name>substrate</name>
    </ligand>
</feature>
<dbReference type="PIRSF" id="PIRSF001084">
    <property type="entry name" value="B-galactosidase"/>
    <property type="match status" value="1"/>
</dbReference>
<dbReference type="InterPro" id="IPR029062">
    <property type="entry name" value="Class_I_gatase-like"/>
</dbReference>
<dbReference type="PANTHER" id="PTHR36447">
    <property type="entry name" value="BETA-GALACTOSIDASE GANA"/>
    <property type="match status" value="1"/>
</dbReference>
<dbReference type="Pfam" id="PF08532">
    <property type="entry name" value="Glyco_hydro_42M"/>
    <property type="match status" value="1"/>
</dbReference>
<proteinExistence type="inferred from homology"/>
<reference evidence="12 13" key="1">
    <citation type="submission" date="2019-11" db="EMBL/GenBank/DDBJ databases">
        <authorList>
            <person name="Criscuolo A."/>
        </authorList>
    </citation>
    <scope>NUCLEOTIDE SEQUENCE [LARGE SCALE GENOMIC DNA]</scope>
    <source>
        <strain evidence="12">CIP111667</strain>
    </source>
</reference>
<evidence type="ECO:0000313" key="12">
    <source>
        <dbReference type="EMBL" id="VZO38698.1"/>
    </source>
</evidence>
<dbReference type="AlphaFoldDB" id="A0A7M4DMQ3"/>
<gene>
    <name evidence="12" type="primary">bgaB_2</name>
    <name evidence="12" type="ORF">HALOF300_03430</name>
</gene>
<dbReference type="InterPro" id="IPR013738">
    <property type="entry name" value="Beta_galactosidase_Trimer"/>
</dbReference>
<dbReference type="EMBL" id="CACRYJ010000050">
    <property type="protein sequence ID" value="VZO38698.1"/>
    <property type="molecule type" value="Genomic_DNA"/>
</dbReference>
<evidence type="ECO:0000259" key="10">
    <source>
        <dbReference type="Pfam" id="PF02449"/>
    </source>
</evidence>
<dbReference type="InterPro" id="IPR013529">
    <property type="entry name" value="Glyco_hydro_42_N"/>
</dbReference>